<reference evidence="2 3" key="1">
    <citation type="submission" date="2020-04" db="EMBL/GenBank/DDBJ databases">
        <authorList>
            <person name="Hitch T.C.A."/>
            <person name="Wylensek D."/>
            <person name="Clavel T."/>
        </authorList>
    </citation>
    <scope>NUCLEOTIDE SEQUENCE [LARGE SCALE GENOMIC DNA]</scope>
    <source>
        <strain evidence="2 3">WB01_D5_05</strain>
    </source>
</reference>
<dbReference type="InterPro" id="IPR034660">
    <property type="entry name" value="DinB/YfiT-like"/>
</dbReference>
<dbReference type="AlphaFoldDB" id="A0A848D1A8"/>
<sequence>MKNEFVINQFAIARNRLLSALENVTEEAASQKPEGFNNNIHWHAGHILLVTEKFFFKVPSGASELPDLYDEYFANGTKPEDWKSEPPSLQEIIERLTSQAKRIKEIGDANLERELGSPLHFKSGLKMDTAGELANMAIYHEGVHTGYIYAMKRLVTKQTTNA</sequence>
<comment type="caution">
    <text evidence="2">The sequence shown here is derived from an EMBL/GenBank/DDBJ whole genome shotgun (WGS) entry which is preliminary data.</text>
</comment>
<gene>
    <name evidence="2" type="ORF">HF838_14225</name>
</gene>
<dbReference type="Pfam" id="PF12867">
    <property type="entry name" value="DinB_2"/>
    <property type="match status" value="1"/>
</dbReference>
<protein>
    <submittedName>
        <fullName evidence="2">DinB family protein</fullName>
    </submittedName>
</protein>
<evidence type="ECO:0000259" key="1">
    <source>
        <dbReference type="Pfam" id="PF12867"/>
    </source>
</evidence>
<dbReference type="Gene3D" id="1.20.120.450">
    <property type="entry name" value="dinb family like domain"/>
    <property type="match status" value="1"/>
</dbReference>
<name>A0A848D1A8_ANEAE</name>
<feature type="domain" description="DinB-like" evidence="1">
    <location>
        <begin position="9"/>
        <end position="148"/>
    </location>
</feature>
<evidence type="ECO:0000313" key="3">
    <source>
        <dbReference type="Proteomes" id="UP000561326"/>
    </source>
</evidence>
<accession>A0A848D1A8</accession>
<dbReference type="RefSeq" id="WP_168975595.1">
    <property type="nucleotide sequence ID" value="NZ_JABAGO010000028.1"/>
</dbReference>
<dbReference type="Proteomes" id="UP000561326">
    <property type="component" value="Unassembled WGS sequence"/>
</dbReference>
<dbReference type="SUPFAM" id="SSF109854">
    <property type="entry name" value="DinB/YfiT-like putative metalloenzymes"/>
    <property type="match status" value="1"/>
</dbReference>
<evidence type="ECO:0000313" key="2">
    <source>
        <dbReference type="EMBL" id="NME99410.1"/>
    </source>
</evidence>
<dbReference type="EMBL" id="JABAGO010000028">
    <property type="protein sequence ID" value="NME99410.1"/>
    <property type="molecule type" value="Genomic_DNA"/>
</dbReference>
<dbReference type="InterPro" id="IPR024775">
    <property type="entry name" value="DinB-like"/>
</dbReference>
<proteinExistence type="predicted"/>
<organism evidence="2 3">
    <name type="scientific">Aneurinibacillus aneurinilyticus</name>
    <name type="common">Bacillus aneurinolyticus</name>
    <dbReference type="NCBI Taxonomy" id="1391"/>
    <lineage>
        <taxon>Bacteria</taxon>
        <taxon>Bacillati</taxon>
        <taxon>Bacillota</taxon>
        <taxon>Bacilli</taxon>
        <taxon>Bacillales</taxon>
        <taxon>Paenibacillaceae</taxon>
        <taxon>Aneurinibacillus group</taxon>
        <taxon>Aneurinibacillus</taxon>
    </lineage>
</organism>